<feature type="transmembrane region" description="Helical" evidence="1">
    <location>
        <begin position="78"/>
        <end position="100"/>
    </location>
</feature>
<dbReference type="Proteomes" id="UP000434582">
    <property type="component" value="Unassembled WGS sequence"/>
</dbReference>
<keyword evidence="1" id="KW-1133">Transmembrane helix</keyword>
<evidence type="ECO:0000256" key="1">
    <source>
        <dbReference type="SAM" id="Phobius"/>
    </source>
</evidence>
<dbReference type="OrthoDB" id="9811380at2"/>
<evidence type="ECO:0000313" key="3">
    <source>
        <dbReference type="Proteomes" id="UP000434582"/>
    </source>
</evidence>
<dbReference type="PANTHER" id="PTHR37692:SF1">
    <property type="entry name" value="DUF420 DOMAIN-CONTAINING PROTEIN"/>
    <property type="match status" value="1"/>
</dbReference>
<reference evidence="2 3" key="1">
    <citation type="submission" date="2019-10" db="EMBL/GenBank/DDBJ databases">
        <title>Draft whole-genome sequence of the purple nonsulfur photosynthetic bacterium Roseospira navarrensis DSM 15114.</title>
        <authorList>
            <person name="Kyndt J.A."/>
            <person name="Meyer T.E."/>
        </authorList>
    </citation>
    <scope>NUCLEOTIDE SEQUENCE [LARGE SCALE GENOMIC DNA]</scope>
    <source>
        <strain evidence="2 3">DSM 15114</strain>
    </source>
</reference>
<keyword evidence="1" id="KW-0812">Transmembrane</keyword>
<feature type="transmembrane region" description="Helical" evidence="1">
    <location>
        <begin position="39"/>
        <end position="58"/>
    </location>
</feature>
<gene>
    <name evidence="2" type="ORF">GHC57_00650</name>
</gene>
<feature type="transmembrane region" description="Helical" evidence="1">
    <location>
        <begin position="12"/>
        <end position="32"/>
    </location>
</feature>
<protein>
    <submittedName>
        <fullName evidence="2">DUF420 domain-containing protein</fullName>
    </submittedName>
</protein>
<evidence type="ECO:0000313" key="2">
    <source>
        <dbReference type="EMBL" id="MQX35018.1"/>
    </source>
</evidence>
<sequence length="146" mass="15902">MDTASILPHVNAGLNALATALLTAGLVFIRAGRKDAHRAAMIGAVLASAAFLVSYLVYHYTAPMLAFPLHGPIRPVYYTLLTGHVILAMVIVPLVPITLVRALRGRFDRHRAIARWTLPIWLVVSVSGVLVYLMLYQLPAVWPGPV</sequence>
<accession>A0A7X2D1S4</accession>
<dbReference type="EMBL" id="WIVE01000001">
    <property type="protein sequence ID" value="MQX35018.1"/>
    <property type="molecule type" value="Genomic_DNA"/>
</dbReference>
<dbReference type="AlphaFoldDB" id="A0A7X2D1S4"/>
<feature type="transmembrane region" description="Helical" evidence="1">
    <location>
        <begin position="112"/>
        <end position="135"/>
    </location>
</feature>
<dbReference type="InterPro" id="IPR007352">
    <property type="entry name" value="DUF420"/>
</dbReference>
<organism evidence="2 3">
    <name type="scientific">Roseospira navarrensis</name>
    <dbReference type="NCBI Taxonomy" id="140058"/>
    <lineage>
        <taxon>Bacteria</taxon>
        <taxon>Pseudomonadati</taxon>
        <taxon>Pseudomonadota</taxon>
        <taxon>Alphaproteobacteria</taxon>
        <taxon>Rhodospirillales</taxon>
        <taxon>Rhodospirillaceae</taxon>
        <taxon>Roseospira</taxon>
    </lineage>
</organism>
<keyword evidence="1" id="KW-0472">Membrane</keyword>
<keyword evidence="3" id="KW-1185">Reference proteome</keyword>
<dbReference type="Pfam" id="PF04238">
    <property type="entry name" value="DUF420"/>
    <property type="match status" value="1"/>
</dbReference>
<dbReference type="PANTHER" id="PTHR37692">
    <property type="entry name" value="HYPOTHETICAL MEMBRANE SPANNING PROTEIN"/>
    <property type="match status" value="1"/>
</dbReference>
<comment type="caution">
    <text evidence="2">The sequence shown here is derived from an EMBL/GenBank/DDBJ whole genome shotgun (WGS) entry which is preliminary data.</text>
</comment>
<name>A0A7X2D1S4_9PROT</name>
<proteinExistence type="predicted"/>
<dbReference type="RefSeq" id="WP_153340059.1">
    <property type="nucleotide sequence ID" value="NZ_WIVE01000001.1"/>
</dbReference>